<dbReference type="GO" id="GO:0016020">
    <property type="term" value="C:membrane"/>
    <property type="evidence" value="ECO:0007669"/>
    <property type="project" value="UniProtKB-SubCell"/>
</dbReference>
<comment type="similarity">
    <text evidence="2">Belongs to the complex I subunit 4L family.</text>
</comment>
<dbReference type="Pfam" id="PF00420">
    <property type="entry name" value="Oxidored_q2"/>
    <property type="match status" value="1"/>
</dbReference>
<keyword evidence="8 10" id="KW-0472">Membrane</keyword>
<sequence length="93" mass="10658">MNYIMYFSVIMLVVIHIYFYSIYSHLLSALMLLEAMVLFLLFFTVSFTINNLEGLTIYLFTLTLSVCEASLGLSLLMSMVKMKGNDLIKSHVN</sequence>
<reference evidence="11" key="1">
    <citation type="journal article" date="2017" name="Zool. J. Linn. Soc.">
        <title>Molecular phylogeny, frequent parallel evolution and new system of Japanese clausiliid land snails (Gastropoda: Stylommatophora).</title>
        <authorList>
            <person name="Motochin R."/>
            <person name="Wang M."/>
            <person name="Ueshima R."/>
        </authorList>
    </citation>
    <scope>NUCLEOTIDE SEQUENCE</scope>
    <source>
        <strain evidence="11">AG611-1</strain>
        <tissue evidence="11">Muscle</tissue>
    </source>
</reference>
<proteinExistence type="inferred from homology"/>
<accession>A0A224AAY7</accession>
<keyword evidence="11" id="KW-0496">Mitochondrion</keyword>
<evidence type="ECO:0000256" key="7">
    <source>
        <dbReference type="ARBA" id="ARBA00023027"/>
    </source>
</evidence>
<dbReference type="Gene3D" id="1.10.287.3510">
    <property type="match status" value="1"/>
</dbReference>
<feature type="transmembrane region" description="Helical" evidence="10">
    <location>
        <begin position="55"/>
        <end position="80"/>
    </location>
</feature>
<dbReference type="InterPro" id="IPR039428">
    <property type="entry name" value="NUOK/Mnh_C1-like"/>
</dbReference>
<evidence type="ECO:0000256" key="6">
    <source>
        <dbReference type="ARBA" id="ARBA00022989"/>
    </source>
</evidence>
<evidence type="ECO:0000256" key="10">
    <source>
        <dbReference type="SAM" id="Phobius"/>
    </source>
</evidence>
<evidence type="ECO:0000256" key="8">
    <source>
        <dbReference type="ARBA" id="ARBA00023136"/>
    </source>
</evidence>
<keyword evidence="5" id="KW-1278">Translocase</keyword>
<dbReference type="AlphaFoldDB" id="A0A224AAY7"/>
<feature type="transmembrane region" description="Helical" evidence="10">
    <location>
        <begin position="30"/>
        <end position="49"/>
    </location>
</feature>
<feature type="transmembrane region" description="Helical" evidence="10">
    <location>
        <begin position="6"/>
        <end position="23"/>
    </location>
</feature>
<evidence type="ECO:0000313" key="11">
    <source>
        <dbReference type="EMBL" id="BBA10238.1"/>
    </source>
</evidence>
<evidence type="ECO:0000256" key="5">
    <source>
        <dbReference type="ARBA" id="ARBA00022967"/>
    </source>
</evidence>
<evidence type="ECO:0000256" key="4">
    <source>
        <dbReference type="ARBA" id="ARBA00022692"/>
    </source>
</evidence>
<keyword evidence="7" id="KW-0520">NAD</keyword>
<evidence type="ECO:0000256" key="1">
    <source>
        <dbReference type="ARBA" id="ARBA00004141"/>
    </source>
</evidence>
<protein>
    <recommendedName>
        <fullName evidence="3">NADH-ubiquinone oxidoreductase chain 4L</fullName>
    </recommendedName>
    <alternativeName>
        <fullName evidence="9">NADH dehydrogenase subunit 4L</fullName>
    </alternativeName>
</protein>
<geneLocation type="mitochondrion" evidence="11"/>
<gene>
    <name evidence="11" type="primary">ND4L</name>
</gene>
<keyword evidence="4 10" id="KW-0812">Transmembrane</keyword>
<evidence type="ECO:0000256" key="2">
    <source>
        <dbReference type="ARBA" id="ARBA00010519"/>
    </source>
</evidence>
<organism evidence="11">
    <name type="scientific">Zaptyx inversiluna</name>
    <dbReference type="NCBI Taxonomy" id="1885844"/>
    <lineage>
        <taxon>Eukaryota</taxon>
        <taxon>Metazoa</taxon>
        <taxon>Spiralia</taxon>
        <taxon>Lophotrochozoa</taxon>
        <taxon>Mollusca</taxon>
        <taxon>Gastropoda</taxon>
        <taxon>Heterobranchia</taxon>
        <taxon>Euthyneura</taxon>
        <taxon>Panpulmonata</taxon>
        <taxon>Eupulmonata</taxon>
        <taxon>Stylommatophora</taxon>
        <taxon>Helicina</taxon>
        <taxon>Clausilioidea</taxon>
        <taxon>Clausiliidae</taxon>
        <taxon>Phaedusinae</taxon>
        <taxon>Zaptyx</taxon>
    </lineage>
</organism>
<name>A0A224AAY7_9EUPU</name>
<comment type="subcellular location">
    <subcellularLocation>
        <location evidence="1">Membrane</location>
        <topology evidence="1">Multi-pass membrane protein</topology>
    </subcellularLocation>
</comment>
<keyword evidence="6 10" id="KW-1133">Transmembrane helix</keyword>
<evidence type="ECO:0000256" key="9">
    <source>
        <dbReference type="ARBA" id="ARBA00031586"/>
    </source>
</evidence>
<evidence type="ECO:0000256" key="3">
    <source>
        <dbReference type="ARBA" id="ARBA00016612"/>
    </source>
</evidence>
<dbReference type="EMBL" id="LC171954">
    <property type="protein sequence ID" value="BBA10238.1"/>
    <property type="molecule type" value="Genomic_DNA"/>
</dbReference>